<reference evidence="1 2" key="1">
    <citation type="submission" date="2018-11" db="EMBL/GenBank/DDBJ databases">
        <title>Sequencing the genomes of 1000 actinobacteria strains.</title>
        <authorList>
            <person name="Klenk H.-P."/>
        </authorList>
    </citation>
    <scope>NUCLEOTIDE SEQUENCE [LARGE SCALE GENOMIC DNA]</scope>
    <source>
        <strain evidence="1 2">DSM 43634</strain>
    </source>
</reference>
<gene>
    <name evidence="1" type="ORF">EDD30_0910</name>
</gene>
<evidence type="ECO:0000313" key="1">
    <source>
        <dbReference type="EMBL" id="ROP28193.1"/>
    </source>
</evidence>
<organism evidence="1 2">
    <name type="scientific">Couchioplanes caeruleus</name>
    <dbReference type="NCBI Taxonomy" id="56438"/>
    <lineage>
        <taxon>Bacteria</taxon>
        <taxon>Bacillati</taxon>
        <taxon>Actinomycetota</taxon>
        <taxon>Actinomycetes</taxon>
        <taxon>Micromonosporales</taxon>
        <taxon>Micromonosporaceae</taxon>
        <taxon>Couchioplanes</taxon>
    </lineage>
</organism>
<evidence type="ECO:0000313" key="2">
    <source>
        <dbReference type="Proteomes" id="UP000271683"/>
    </source>
</evidence>
<dbReference type="EMBL" id="RJKL01000001">
    <property type="protein sequence ID" value="ROP28193.1"/>
    <property type="molecule type" value="Genomic_DNA"/>
</dbReference>
<name>A0A3N1GD41_9ACTN</name>
<dbReference type="Gene3D" id="2.60.20.10">
    <property type="entry name" value="Crystallins"/>
    <property type="match status" value="1"/>
</dbReference>
<dbReference type="AlphaFoldDB" id="A0A3N1GD41"/>
<dbReference type="OrthoDB" id="4829189at2"/>
<dbReference type="Proteomes" id="UP000271683">
    <property type="component" value="Unassembled WGS sequence"/>
</dbReference>
<dbReference type="RefSeq" id="WP_084557267.1">
    <property type="nucleotide sequence ID" value="NZ_RJKL01000001.1"/>
</dbReference>
<accession>A0A3N1GD41</accession>
<dbReference type="Pfam" id="PF03995">
    <property type="entry name" value="Inhibitor_I36"/>
    <property type="match status" value="1"/>
</dbReference>
<protein>
    <submittedName>
        <fullName evidence="1">Peptidase inhibitor family I36</fullName>
    </submittedName>
</protein>
<sequence>MKVKSMVRGWGRHLVLGTTLAITGAVAIVYIAGPARAAESRMLIGEGWQSCPAGYVCLWAFSDYTGRGYAFFNSEVDYATLPSPFNGIQDDSRSFYNNGNTSDVRFYRANQFGQDWLELCKQTGIPKLPPTTDLPTTSALPGADTEPGRGWLDVVSSHRFGEWC</sequence>
<proteinExistence type="predicted"/>
<comment type="caution">
    <text evidence="1">The sequence shown here is derived from an EMBL/GenBank/DDBJ whole genome shotgun (WGS) entry which is preliminary data.</text>
</comment>